<dbReference type="PANTHER" id="PTHR12072">
    <property type="entry name" value="CWF19, CELL CYCLE CONTROL PROTEIN"/>
    <property type="match status" value="1"/>
</dbReference>
<accession>A0AAN8DZ73</accession>
<evidence type="ECO:0000256" key="1">
    <source>
        <dbReference type="ARBA" id="ARBA00006795"/>
    </source>
</evidence>
<keyword evidence="4" id="KW-1185">Reference proteome</keyword>
<feature type="region of interest" description="Disordered" evidence="2">
    <location>
        <begin position="197"/>
        <end position="217"/>
    </location>
</feature>
<gene>
    <name evidence="3" type="ORF">CgunFtcFv8_010501</name>
</gene>
<sequence length="603" mass="69445">MAAHVVSFESKGSIEERKHSKREARQEVIDKAKEHYDKAERRKELKRQRGEDTWMLPEINQRLQEMEEEGSVNSKKKKEKKSKKKKEKKKGKKEKKTAGAEDGSKDSSDDSEGEWVEAPAQTRATKAWKLPDESKPSESSVSTAQSVERDEWMTFDFLAMKTTSTTEKRAEKDRLKEEEKAKAQAIEQAGLHKLELNPFWKDGGTGLPPAEKTATKKGNTVVNDAGLGWLRKSFQRMKEQAERQQRSLNEIVAERYGSMEEFQQKLADAEIAVYGHCRGGDGNRGARGGWRRGGNESRERWRRKDGEGEERERWRRNERERDSSPTDGERNNAGRREERERGGYRGREEDRSRDGDWSRDRERDTERDRDSERDRGRERVKGRDGRRERDNERDGDRNQDRDWDRDGGRERDTDGDRDRHQDRDRDGGRERDTDGDRDRHQDRDGDRDGGRERDTDRHQDRDSERNRERDSSSVSSSSSSSSSGQNLSQPSSSLGSLKGRFLKPSEEDDSADVPDRRRPPARPSSGFLKPSSDDEDSGPRNASMQTSKKSSHPARESASFEKPQQERERDPRKTVTAPQDGPTGNKASASRFEAFIVLLWRHA</sequence>
<proteinExistence type="inferred from homology"/>
<organism evidence="3 4">
    <name type="scientific">Champsocephalus gunnari</name>
    <name type="common">Mackerel icefish</name>
    <dbReference type="NCBI Taxonomy" id="52237"/>
    <lineage>
        <taxon>Eukaryota</taxon>
        <taxon>Metazoa</taxon>
        <taxon>Chordata</taxon>
        <taxon>Craniata</taxon>
        <taxon>Vertebrata</taxon>
        <taxon>Euteleostomi</taxon>
        <taxon>Actinopterygii</taxon>
        <taxon>Neopterygii</taxon>
        <taxon>Teleostei</taxon>
        <taxon>Neoteleostei</taxon>
        <taxon>Acanthomorphata</taxon>
        <taxon>Eupercaria</taxon>
        <taxon>Perciformes</taxon>
        <taxon>Notothenioidei</taxon>
        <taxon>Channichthyidae</taxon>
        <taxon>Champsocephalus</taxon>
    </lineage>
</organism>
<feature type="compositionally biased region" description="Basic and acidic residues" evidence="2">
    <location>
        <begin position="553"/>
        <end position="573"/>
    </location>
</feature>
<evidence type="ECO:0008006" key="5">
    <source>
        <dbReference type="Google" id="ProtNLM"/>
    </source>
</evidence>
<dbReference type="EMBL" id="JAURVH010001517">
    <property type="protein sequence ID" value="KAK5929253.1"/>
    <property type="molecule type" value="Genomic_DNA"/>
</dbReference>
<dbReference type="PANTHER" id="PTHR12072:SF5">
    <property type="entry name" value="CWF19-LIKE PROTEIN 2"/>
    <property type="match status" value="1"/>
</dbReference>
<dbReference type="Proteomes" id="UP001331515">
    <property type="component" value="Unassembled WGS sequence"/>
</dbReference>
<evidence type="ECO:0000313" key="3">
    <source>
        <dbReference type="EMBL" id="KAK5929253.1"/>
    </source>
</evidence>
<feature type="region of interest" description="Disordered" evidence="2">
    <location>
        <begin position="275"/>
        <end position="591"/>
    </location>
</feature>
<dbReference type="AlphaFoldDB" id="A0AAN8DZ73"/>
<dbReference type="GO" id="GO:0000398">
    <property type="term" value="P:mRNA splicing, via spliceosome"/>
    <property type="evidence" value="ECO:0007669"/>
    <property type="project" value="TreeGrafter"/>
</dbReference>
<reference evidence="3 4" key="1">
    <citation type="journal article" date="2023" name="Mol. Biol. Evol.">
        <title>Genomics of Secondarily Temperate Adaptation in the Only Non-Antarctic Icefish.</title>
        <authorList>
            <person name="Rivera-Colon A.G."/>
            <person name="Rayamajhi N."/>
            <person name="Minhas B.F."/>
            <person name="Madrigal G."/>
            <person name="Bilyk K.T."/>
            <person name="Yoon V."/>
            <person name="Hune M."/>
            <person name="Gregory S."/>
            <person name="Cheng C.H.C."/>
            <person name="Catchen J.M."/>
        </authorList>
    </citation>
    <scope>NUCLEOTIDE SEQUENCE [LARGE SCALE GENOMIC DNA]</scope>
    <source>
        <tissue evidence="3">White muscle</tissue>
    </source>
</reference>
<name>A0AAN8DZ73_CHAGU</name>
<feature type="compositionally biased region" description="Gly residues" evidence="2">
    <location>
        <begin position="280"/>
        <end position="292"/>
    </location>
</feature>
<evidence type="ECO:0000256" key="2">
    <source>
        <dbReference type="SAM" id="MobiDB-lite"/>
    </source>
</evidence>
<feature type="compositionally biased region" description="Polar residues" evidence="2">
    <location>
        <begin position="137"/>
        <end position="146"/>
    </location>
</feature>
<feature type="compositionally biased region" description="Low complexity" evidence="2">
    <location>
        <begin position="472"/>
        <end position="496"/>
    </location>
</feature>
<comment type="similarity">
    <text evidence="1">Belongs to the CWF19 family.</text>
</comment>
<dbReference type="InterPro" id="IPR040194">
    <property type="entry name" value="Cwf19-like"/>
</dbReference>
<feature type="compositionally biased region" description="Basic and acidic residues" evidence="2">
    <location>
        <begin position="96"/>
        <end position="108"/>
    </location>
</feature>
<feature type="compositionally biased region" description="Basic and acidic residues" evidence="2">
    <location>
        <begin position="293"/>
        <end position="471"/>
    </location>
</feature>
<dbReference type="GO" id="GO:0071014">
    <property type="term" value="C:post-mRNA release spliceosomal complex"/>
    <property type="evidence" value="ECO:0007669"/>
    <property type="project" value="TreeGrafter"/>
</dbReference>
<feature type="region of interest" description="Disordered" evidence="2">
    <location>
        <begin position="1"/>
        <end position="148"/>
    </location>
</feature>
<feature type="compositionally biased region" description="Basic residues" evidence="2">
    <location>
        <begin position="74"/>
        <end position="95"/>
    </location>
</feature>
<evidence type="ECO:0000313" key="4">
    <source>
        <dbReference type="Proteomes" id="UP001331515"/>
    </source>
</evidence>
<comment type="caution">
    <text evidence="3">The sequence shown here is derived from an EMBL/GenBank/DDBJ whole genome shotgun (WGS) entry which is preliminary data.</text>
</comment>
<protein>
    <recommendedName>
        <fullName evidence="5">CWF19-like protein 2</fullName>
    </recommendedName>
</protein>
<feature type="compositionally biased region" description="Basic and acidic residues" evidence="2">
    <location>
        <begin position="12"/>
        <end position="52"/>
    </location>
</feature>